<dbReference type="InterPro" id="IPR023346">
    <property type="entry name" value="Lysozyme-like_dom_sf"/>
</dbReference>
<dbReference type="GO" id="GO:0030288">
    <property type="term" value="C:outer membrane-bounded periplasmic space"/>
    <property type="evidence" value="ECO:0007669"/>
    <property type="project" value="TreeGrafter"/>
</dbReference>
<comment type="similarity">
    <text evidence="2">In the C-terminal section; belongs to the transpeptidase family.</text>
</comment>
<keyword evidence="9" id="KW-0511">Multifunctional enzyme</keyword>
<dbReference type="GO" id="GO:0009252">
    <property type="term" value="P:peptidoglycan biosynthetic process"/>
    <property type="evidence" value="ECO:0007669"/>
    <property type="project" value="UniProtKB-UniPathway"/>
</dbReference>
<dbReference type="OrthoDB" id="9766909at2"/>
<reference evidence="15 16" key="1">
    <citation type="submission" date="2018-02" db="EMBL/GenBank/DDBJ databases">
        <title>Solimicrobium silvestre gen. nov., sp. nov., isolated from alpine forest soil.</title>
        <authorList>
            <person name="Margesin R."/>
            <person name="Albuquerque L."/>
            <person name="Zhang D.-C."/>
            <person name="Froufe H.J.C."/>
            <person name="Severino R."/>
            <person name="Roxo I."/>
            <person name="Egas C."/>
            <person name="Da Costa M.S."/>
        </authorList>
    </citation>
    <scope>NUCLEOTIDE SEQUENCE [LARGE SCALE GENOMIC DNA]</scope>
    <source>
        <strain evidence="15 16">S20-91</strain>
    </source>
</reference>
<evidence type="ECO:0000256" key="1">
    <source>
        <dbReference type="ARBA" id="ARBA00004752"/>
    </source>
</evidence>
<proteinExistence type="inferred from homology"/>
<keyword evidence="4" id="KW-0121">Carboxypeptidase</keyword>
<keyword evidence="7" id="KW-0808">Transferase</keyword>
<dbReference type="Pfam" id="PF06832">
    <property type="entry name" value="BiPBP_C"/>
    <property type="match status" value="1"/>
</dbReference>
<evidence type="ECO:0000256" key="11">
    <source>
        <dbReference type="ARBA" id="ARBA00049902"/>
    </source>
</evidence>
<dbReference type="InterPro" id="IPR001460">
    <property type="entry name" value="PCN-bd_Tpept"/>
</dbReference>
<dbReference type="InterPro" id="IPR012338">
    <property type="entry name" value="Beta-lactam/transpept-like"/>
</dbReference>
<dbReference type="PANTHER" id="PTHR32282">
    <property type="entry name" value="BINDING PROTEIN TRANSPEPTIDASE, PUTATIVE-RELATED"/>
    <property type="match status" value="1"/>
</dbReference>
<dbReference type="AlphaFoldDB" id="A0A2S9H3T9"/>
<dbReference type="InterPro" id="IPR050396">
    <property type="entry name" value="Glycosyltr_51/Transpeptidase"/>
</dbReference>
<feature type="domain" description="Glycosyl transferase family 51" evidence="13">
    <location>
        <begin position="59"/>
        <end position="233"/>
    </location>
</feature>
<dbReference type="InterPro" id="IPR036950">
    <property type="entry name" value="PBP_transglycosylase"/>
</dbReference>
<evidence type="ECO:0000256" key="6">
    <source>
        <dbReference type="ARBA" id="ARBA00022676"/>
    </source>
</evidence>
<gene>
    <name evidence="15" type="ORF">S2091_0640</name>
</gene>
<evidence type="ECO:0000259" key="14">
    <source>
        <dbReference type="Pfam" id="PF06832"/>
    </source>
</evidence>
<dbReference type="PANTHER" id="PTHR32282:SF15">
    <property type="entry name" value="PENICILLIN-BINDING PROTEIN 1C"/>
    <property type="match status" value="1"/>
</dbReference>
<evidence type="ECO:0000313" key="15">
    <source>
        <dbReference type="EMBL" id="PRC94637.1"/>
    </source>
</evidence>
<dbReference type="SUPFAM" id="SSF53955">
    <property type="entry name" value="Lysozyme-like"/>
    <property type="match status" value="1"/>
</dbReference>
<comment type="similarity">
    <text evidence="3">In the N-terminal section; belongs to the glycosyltransferase 51 family.</text>
</comment>
<comment type="pathway">
    <text evidence="1">Cell wall biogenesis; peptidoglycan biosynthesis.</text>
</comment>
<dbReference type="SUPFAM" id="SSF56601">
    <property type="entry name" value="beta-lactamase/transpeptidase-like"/>
    <property type="match status" value="1"/>
</dbReference>
<evidence type="ECO:0000256" key="3">
    <source>
        <dbReference type="ARBA" id="ARBA00007739"/>
    </source>
</evidence>
<dbReference type="InterPro" id="IPR001264">
    <property type="entry name" value="Glyco_trans_51"/>
</dbReference>
<evidence type="ECO:0000256" key="10">
    <source>
        <dbReference type="ARBA" id="ARBA00044770"/>
    </source>
</evidence>
<keyword evidence="6" id="KW-0328">Glycosyltransferase</keyword>
<comment type="caution">
    <text evidence="15">The sequence shown here is derived from an EMBL/GenBank/DDBJ whole genome shotgun (WGS) entry which is preliminary data.</text>
</comment>
<dbReference type="Proteomes" id="UP000237839">
    <property type="component" value="Unassembled WGS sequence"/>
</dbReference>
<dbReference type="GO" id="GO:0006508">
    <property type="term" value="P:proteolysis"/>
    <property type="evidence" value="ECO:0007669"/>
    <property type="project" value="UniProtKB-KW"/>
</dbReference>
<dbReference type="GO" id="GO:0004180">
    <property type="term" value="F:carboxypeptidase activity"/>
    <property type="evidence" value="ECO:0007669"/>
    <property type="project" value="UniProtKB-KW"/>
</dbReference>
<comment type="catalytic activity">
    <reaction evidence="11">
        <text>[GlcNAc-(1-&gt;4)-Mur2Ac(oyl-L-Ala-gamma-D-Glu-L-Lys-D-Ala-D-Ala)](n)-di-trans,octa-cis-undecaprenyl diphosphate + beta-D-GlcNAc-(1-&gt;4)-Mur2Ac(oyl-L-Ala-gamma-D-Glu-L-Lys-D-Ala-D-Ala)-di-trans,octa-cis-undecaprenyl diphosphate = [GlcNAc-(1-&gt;4)-Mur2Ac(oyl-L-Ala-gamma-D-Glu-L-Lys-D-Ala-D-Ala)](n+1)-di-trans,octa-cis-undecaprenyl diphosphate + di-trans,octa-cis-undecaprenyl diphosphate + H(+)</text>
        <dbReference type="Rhea" id="RHEA:23708"/>
        <dbReference type="Rhea" id="RHEA-COMP:9602"/>
        <dbReference type="Rhea" id="RHEA-COMP:9603"/>
        <dbReference type="ChEBI" id="CHEBI:15378"/>
        <dbReference type="ChEBI" id="CHEBI:58405"/>
        <dbReference type="ChEBI" id="CHEBI:60033"/>
        <dbReference type="ChEBI" id="CHEBI:78435"/>
        <dbReference type="EC" id="2.4.99.28"/>
    </reaction>
</comment>
<evidence type="ECO:0000256" key="5">
    <source>
        <dbReference type="ARBA" id="ARBA00022670"/>
    </source>
</evidence>
<dbReference type="GO" id="GO:0008955">
    <property type="term" value="F:peptidoglycan glycosyltransferase activity"/>
    <property type="evidence" value="ECO:0007669"/>
    <property type="project" value="UniProtKB-EC"/>
</dbReference>
<evidence type="ECO:0000313" key="16">
    <source>
        <dbReference type="Proteomes" id="UP000237839"/>
    </source>
</evidence>
<evidence type="ECO:0000259" key="13">
    <source>
        <dbReference type="Pfam" id="PF00912"/>
    </source>
</evidence>
<evidence type="ECO:0000256" key="7">
    <source>
        <dbReference type="ARBA" id="ARBA00022679"/>
    </source>
</evidence>
<sequence>MFHRQFATSLKHHIRSHKIGYGCLSALLVLLWSADKLFPLPAPGRDSFNVIVVAKDGTPLRAFPDRAHIWRHPIKLDAVSPYYIQSLIAYEDKNFWWHPGVNPLSLLRATYQWLRYGHIVSGGSTLTMQVARILDPTPRTMSGKLKQIARALQLEYHYSKTEILDLYMNFAPMGGVLEGVEAASRAYLGKPANRLTHAEAALLTVLPQLPSVLRPDRYPQKAQLARNKVVYRMRGIWSTAEIKDALTEPIAALTVREPLLAPLLAQRMKSQNPGQLRIDTTIDSIAQQTVETLLVDRVNVLPPRISMAAMVMDNRTAEVVAYAGSADFTDRERFSNVDMVRASRSPGSTLKPFLYAFALDEGLIHSESLLSDTPQSFSGYQPGNFQQNFHGPVSVSEALVKSLNVPAVQVLDQLGSVPFVAMLRRGGLKLEFPKGAAPNLSVILGGAGARLEDMVAAYSSLARAGMAVTPRFVPSAPLQERRMMSEGAAFIVRDILETGGPVGRAVEGNGSYRGIAWKTGTSFGFRDAWALGVSQRYTIGVWVGRPDGTPNPGFFGANIAAPLLVDIFNALPDGRNLSPNPAPATVKQEKICWPSGTRASDNIIDGNEDLCPLQRTAWTLNGIAPPTFPDRLQAMSPRLTYFVDQQTGKRVLPDCAQHAYRQQQIMRWPAALQLWLDPDLHKKSLPPEWDSSCSAHYSSSYSDGNALKIMGLNDGELIRQANGGKLPEAKLELRGSHGEVNWMVNGRLLTDKRINQTIKFPNAGRYDITAFDMQGNFDRIGVSVQMQ</sequence>
<dbReference type="InterPro" id="IPR011815">
    <property type="entry name" value="PBP_1c"/>
</dbReference>
<name>A0A2S9H3T9_9BURK</name>
<organism evidence="15 16">
    <name type="scientific">Solimicrobium silvestre</name>
    <dbReference type="NCBI Taxonomy" id="2099400"/>
    <lineage>
        <taxon>Bacteria</taxon>
        <taxon>Pseudomonadati</taxon>
        <taxon>Pseudomonadota</taxon>
        <taxon>Betaproteobacteria</taxon>
        <taxon>Burkholderiales</taxon>
        <taxon>Oxalobacteraceae</taxon>
        <taxon>Solimicrobium</taxon>
    </lineage>
</organism>
<dbReference type="NCBIfam" id="TIGR02073">
    <property type="entry name" value="PBP_1c"/>
    <property type="match status" value="1"/>
</dbReference>
<dbReference type="InterPro" id="IPR009647">
    <property type="entry name" value="PBP_C"/>
</dbReference>
<feature type="domain" description="Penicillin-binding protein transpeptidase" evidence="12">
    <location>
        <begin position="307"/>
        <end position="532"/>
    </location>
</feature>
<dbReference type="EMBL" id="PUGF01000002">
    <property type="protein sequence ID" value="PRC94637.1"/>
    <property type="molecule type" value="Genomic_DNA"/>
</dbReference>
<feature type="domain" description="Penicillin-binding C-terminal" evidence="14">
    <location>
        <begin position="703"/>
        <end position="781"/>
    </location>
</feature>
<dbReference type="EC" id="2.4.99.28" evidence="10"/>
<dbReference type="GO" id="GO:0008658">
    <property type="term" value="F:penicillin binding"/>
    <property type="evidence" value="ECO:0007669"/>
    <property type="project" value="InterPro"/>
</dbReference>
<evidence type="ECO:0000256" key="8">
    <source>
        <dbReference type="ARBA" id="ARBA00022801"/>
    </source>
</evidence>
<dbReference type="Gene3D" id="1.10.3810.10">
    <property type="entry name" value="Biosynthetic peptidoglycan transglycosylase-like"/>
    <property type="match status" value="1"/>
</dbReference>
<keyword evidence="5" id="KW-0645">Protease</keyword>
<evidence type="ECO:0000256" key="2">
    <source>
        <dbReference type="ARBA" id="ARBA00007090"/>
    </source>
</evidence>
<keyword evidence="16" id="KW-1185">Reference proteome</keyword>
<dbReference type="Pfam" id="PF00905">
    <property type="entry name" value="Transpeptidase"/>
    <property type="match status" value="1"/>
</dbReference>
<keyword evidence="8" id="KW-0378">Hydrolase</keyword>
<dbReference type="Pfam" id="PF00912">
    <property type="entry name" value="Transgly"/>
    <property type="match status" value="1"/>
</dbReference>
<accession>A0A2S9H3T9</accession>
<protein>
    <recommendedName>
        <fullName evidence="10">peptidoglycan glycosyltransferase</fullName>
        <ecNumber evidence="10">2.4.99.28</ecNumber>
    </recommendedName>
</protein>
<dbReference type="UniPathway" id="UPA00219"/>
<evidence type="ECO:0000256" key="9">
    <source>
        <dbReference type="ARBA" id="ARBA00023268"/>
    </source>
</evidence>
<evidence type="ECO:0000256" key="4">
    <source>
        <dbReference type="ARBA" id="ARBA00022645"/>
    </source>
</evidence>
<dbReference type="Gene3D" id="3.40.710.10">
    <property type="entry name" value="DD-peptidase/beta-lactamase superfamily"/>
    <property type="match status" value="1"/>
</dbReference>
<evidence type="ECO:0000259" key="12">
    <source>
        <dbReference type="Pfam" id="PF00905"/>
    </source>
</evidence>